<dbReference type="AlphaFoldDB" id="A0A3E1NS33"/>
<keyword evidence="2" id="KW-1185">Reference proteome</keyword>
<accession>A0A3E1NS33</accession>
<proteinExistence type="predicted"/>
<reference evidence="1 2" key="1">
    <citation type="submission" date="2018-08" db="EMBL/GenBank/DDBJ databases">
        <title>Chitinophaga sp. K20C18050901, a novel bacterium isolated from forest soil.</title>
        <authorList>
            <person name="Wang C."/>
        </authorList>
    </citation>
    <scope>NUCLEOTIDE SEQUENCE [LARGE SCALE GENOMIC DNA]</scope>
    <source>
        <strain evidence="1 2">K20C18050901</strain>
    </source>
</reference>
<name>A0A3E1NS33_9BACT</name>
<dbReference type="PROSITE" id="PS51257">
    <property type="entry name" value="PROKAR_LIPOPROTEIN"/>
    <property type="match status" value="1"/>
</dbReference>
<dbReference type="OrthoDB" id="663961at2"/>
<sequence length="265" mass="30373">MRIIIKKKLSKTSTLSGILGLVSFVYGCNNLSSESKYKSFLNDGKGGLVEIIFNENGKISESFQLRSDSVKNGSYKKFFSDGTVESVGQFKNGIMDSSWTNYYQGGKIKEQQYYISGKQFCEQKIFEPDGKLKELKFNALHLGTVSLIKYNEQNKIIKWNGFPIYCVFNSDKIKSGQEYVIGIFFGVPPSINIDVQIEGRDKNNNEVIYSKEYNENNAEILTFGRRIVIQETMQRNGDYLWDIHFHYKGENVRKDTTVNLRVSVD</sequence>
<gene>
    <name evidence="1" type="ORF">DXN04_31985</name>
</gene>
<evidence type="ECO:0000313" key="2">
    <source>
        <dbReference type="Proteomes" id="UP000261174"/>
    </source>
</evidence>
<dbReference type="Proteomes" id="UP000261174">
    <property type="component" value="Unassembled WGS sequence"/>
</dbReference>
<dbReference type="SUPFAM" id="SSF82185">
    <property type="entry name" value="Histone H3 K4-specific methyltransferase SET7/9 N-terminal domain"/>
    <property type="match status" value="1"/>
</dbReference>
<evidence type="ECO:0000313" key="1">
    <source>
        <dbReference type="EMBL" id="RFM30736.1"/>
    </source>
</evidence>
<dbReference type="Gene3D" id="3.90.930.1">
    <property type="match status" value="1"/>
</dbReference>
<organism evidence="1 2">
    <name type="scientific">Chitinophaga silvisoli</name>
    <dbReference type="NCBI Taxonomy" id="2291814"/>
    <lineage>
        <taxon>Bacteria</taxon>
        <taxon>Pseudomonadati</taxon>
        <taxon>Bacteroidota</taxon>
        <taxon>Chitinophagia</taxon>
        <taxon>Chitinophagales</taxon>
        <taxon>Chitinophagaceae</taxon>
        <taxon>Chitinophaga</taxon>
    </lineage>
</organism>
<evidence type="ECO:0008006" key="3">
    <source>
        <dbReference type="Google" id="ProtNLM"/>
    </source>
</evidence>
<dbReference type="RefSeq" id="WP_116857496.1">
    <property type="nucleotide sequence ID" value="NZ_QTJV01000019.1"/>
</dbReference>
<dbReference type="EMBL" id="QTJV01000019">
    <property type="protein sequence ID" value="RFM30736.1"/>
    <property type="molecule type" value="Genomic_DNA"/>
</dbReference>
<protein>
    <recommendedName>
        <fullName evidence="3">Toxin-antitoxin system YwqK family antitoxin</fullName>
    </recommendedName>
</protein>
<comment type="caution">
    <text evidence="1">The sequence shown here is derived from an EMBL/GenBank/DDBJ whole genome shotgun (WGS) entry which is preliminary data.</text>
</comment>